<evidence type="ECO:0000256" key="1">
    <source>
        <dbReference type="SAM" id="MobiDB-lite"/>
    </source>
</evidence>
<feature type="region of interest" description="Disordered" evidence="1">
    <location>
        <begin position="196"/>
        <end position="218"/>
    </location>
</feature>
<organism evidence="2 3">
    <name type="scientific">Marchantia polymorpha</name>
    <name type="common">Common liverwort</name>
    <name type="synonym">Marchantia aquatica</name>
    <dbReference type="NCBI Taxonomy" id="3197"/>
    <lineage>
        <taxon>Eukaryota</taxon>
        <taxon>Viridiplantae</taxon>
        <taxon>Streptophyta</taxon>
        <taxon>Embryophyta</taxon>
        <taxon>Marchantiophyta</taxon>
        <taxon>Marchantiopsida</taxon>
        <taxon>Marchantiidae</taxon>
        <taxon>Marchantiales</taxon>
        <taxon>Marchantiaceae</taxon>
        <taxon>Marchantia</taxon>
    </lineage>
</organism>
<name>A0A2R6WGY0_MARPO</name>
<gene>
    <name evidence="2" type="ORF">MARPO_0092s0076</name>
</gene>
<dbReference type="EMBL" id="KZ772764">
    <property type="protein sequence ID" value="PTQ33115.1"/>
    <property type="molecule type" value="Genomic_DNA"/>
</dbReference>
<evidence type="ECO:0000313" key="2">
    <source>
        <dbReference type="EMBL" id="PTQ33115.1"/>
    </source>
</evidence>
<feature type="region of interest" description="Disordered" evidence="1">
    <location>
        <begin position="1"/>
        <end position="42"/>
    </location>
</feature>
<dbReference type="OrthoDB" id="10462210at2759"/>
<feature type="compositionally biased region" description="Low complexity" evidence="1">
    <location>
        <begin position="207"/>
        <end position="218"/>
    </location>
</feature>
<proteinExistence type="predicted"/>
<dbReference type="AlphaFoldDB" id="A0A2R6WGY0"/>
<sequence length="229" mass="24244">MSSRARTLAGLACPRSLQHHPDRDRDAGRDRSRALAGSVSRALDPSHGALASACSHDSQDSVSPSAGWRASEWLRSHENGIMQMASPSLMLGSPLAECCQAHASSASAMIDGRHHGPAPNLIHRARYCKCSPFPDPARGRLGLRSCASFKPSCDHDGAGHGHVLDAAQELLSPACPPLRASRAVFRTRILSSPFSPPRSRITRPAIPRAGNAPTAAPARANSNLCCDEV</sequence>
<evidence type="ECO:0000313" key="3">
    <source>
        <dbReference type="Proteomes" id="UP000244005"/>
    </source>
</evidence>
<accession>A0A2R6WGY0</accession>
<reference evidence="3" key="1">
    <citation type="journal article" date="2017" name="Cell">
        <title>Insights into land plant evolution garnered from the Marchantia polymorpha genome.</title>
        <authorList>
            <person name="Bowman J.L."/>
            <person name="Kohchi T."/>
            <person name="Yamato K.T."/>
            <person name="Jenkins J."/>
            <person name="Shu S."/>
            <person name="Ishizaki K."/>
            <person name="Yamaoka S."/>
            <person name="Nishihama R."/>
            <person name="Nakamura Y."/>
            <person name="Berger F."/>
            <person name="Adam C."/>
            <person name="Aki S.S."/>
            <person name="Althoff F."/>
            <person name="Araki T."/>
            <person name="Arteaga-Vazquez M.A."/>
            <person name="Balasubrmanian S."/>
            <person name="Barry K."/>
            <person name="Bauer D."/>
            <person name="Boehm C.R."/>
            <person name="Briginshaw L."/>
            <person name="Caballero-Perez J."/>
            <person name="Catarino B."/>
            <person name="Chen F."/>
            <person name="Chiyoda S."/>
            <person name="Chovatia M."/>
            <person name="Davies K.M."/>
            <person name="Delmans M."/>
            <person name="Demura T."/>
            <person name="Dierschke T."/>
            <person name="Dolan L."/>
            <person name="Dorantes-Acosta A.E."/>
            <person name="Eklund D.M."/>
            <person name="Florent S.N."/>
            <person name="Flores-Sandoval E."/>
            <person name="Fujiyama A."/>
            <person name="Fukuzawa H."/>
            <person name="Galik B."/>
            <person name="Grimanelli D."/>
            <person name="Grimwood J."/>
            <person name="Grossniklaus U."/>
            <person name="Hamada T."/>
            <person name="Haseloff J."/>
            <person name="Hetherington A.J."/>
            <person name="Higo A."/>
            <person name="Hirakawa Y."/>
            <person name="Hundley H.N."/>
            <person name="Ikeda Y."/>
            <person name="Inoue K."/>
            <person name="Inoue S.I."/>
            <person name="Ishida S."/>
            <person name="Jia Q."/>
            <person name="Kakita M."/>
            <person name="Kanazawa T."/>
            <person name="Kawai Y."/>
            <person name="Kawashima T."/>
            <person name="Kennedy M."/>
            <person name="Kinose K."/>
            <person name="Kinoshita T."/>
            <person name="Kohara Y."/>
            <person name="Koide E."/>
            <person name="Komatsu K."/>
            <person name="Kopischke S."/>
            <person name="Kubo M."/>
            <person name="Kyozuka J."/>
            <person name="Lagercrantz U."/>
            <person name="Lin S.S."/>
            <person name="Lindquist E."/>
            <person name="Lipzen A.M."/>
            <person name="Lu C.W."/>
            <person name="De Luna E."/>
            <person name="Martienssen R.A."/>
            <person name="Minamino N."/>
            <person name="Mizutani M."/>
            <person name="Mizutani M."/>
            <person name="Mochizuki N."/>
            <person name="Monte I."/>
            <person name="Mosher R."/>
            <person name="Nagasaki H."/>
            <person name="Nakagami H."/>
            <person name="Naramoto S."/>
            <person name="Nishitani K."/>
            <person name="Ohtani M."/>
            <person name="Okamoto T."/>
            <person name="Okumura M."/>
            <person name="Phillips J."/>
            <person name="Pollak B."/>
            <person name="Reinders A."/>
            <person name="Rovekamp M."/>
            <person name="Sano R."/>
            <person name="Sawa S."/>
            <person name="Schmid M.W."/>
            <person name="Shirakawa M."/>
            <person name="Solano R."/>
            <person name="Spunde A."/>
            <person name="Suetsugu N."/>
            <person name="Sugano S."/>
            <person name="Sugiyama A."/>
            <person name="Sun R."/>
            <person name="Suzuki Y."/>
            <person name="Takenaka M."/>
            <person name="Takezawa D."/>
            <person name="Tomogane H."/>
            <person name="Tsuzuki M."/>
            <person name="Ueda T."/>
            <person name="Umeda M."/>
            <person name="Ward J.M."/>
            <person name="Watanabe Y."/>
            <person name="Yazaki K."/>
            <person name="Yokoyama R."/>
            <person name="Yoshitake Y."/>
            <person name="Yotsui I."/>
            <person name="Zachgo S."/>
            <person name="Schmutz J."/>
        </authorList>
    </citation>
    <scope>NUCLEOTIDE SEQUENCE [LARGE SCALE GENOMIC DNA]</scope>
    <source>
        <strain evidence="3">Tak-1</strain>
    </source>
</reference>
<keyword evidence="3" id="KW-1185">Reference proteome</keyword>
<dbReference type="Proteomes" id="UP000244005">
    <property type="component" value="Unassembled WGS sequence"/>
</dbReference>
<protein>
    <submittedName>
        <fullName evidence="2">Uncharacterized protein</fullName>
    </submittedName>
</protein>
<feature type="compositionally biased region" description="Basic and acidic residues" evidence="1">
    <location>
        <begin position="19"/>
        <end position="33"/>
    </location>
</feature>